<reference evidence="4" key="1">
    <citation type="submission" date="2020-05" db="EMBL/GenBank/DDBJ databases">
        <title>Phylogenomic resolution of chytrid fungi.</title>
        <authorList>
            <person name="Stajich J.E."/>
            <person name="Amses K."/>
            <person name="Simmons R."/>
            <person name="Seto K."/>
            <person name="Myers J."/>
            <person name="Bonds A."/>
            <person name="Quandt C.A."/>
            <person name="Barry K."/>
            <person name="Liu P."/>
            <person name="Grigoriev I."/>
            <person name="Longcore J.E."/>
            <person name="James T.Y."/>
        </authorList>
    </citation>
    <scope>NUCLEOTIDE SEQUENCE</scope>
    <source>
        <strain evidence="4">JEL0513</strain>
    </source>
</reference>
<keyword evidence="2" id="KW-0004">4Fe-4S</keyword>
<dbReference type="Pfam" id="PF02906">
    <property type="entry name" value="Fe_hyd_lg_C"/>
    <property type="match status" value="1"/>
</dbReference>
<evidence type="ECO:0000256" key="1">
    <source>
        <dbReference type="ARBA" id="ARBA00006596"/>
    </source>
</evidence>
<dbReference type="Proteomes" id="UP001211907">
    <property type="component" value="Unassembled WGS sequence"/>
</dbReference>
<dbReference type="PANTHER" id="PTHR11615">
    <property type="entry name" value="NITRATE, FORMATE, IRON DEHYDROGENASE"/>
    <property type="match status" value="1"/>
</dbReference>
<feature type="domain" description="Iron hydrogenase large subunit C-terminal" evidence="3">
    <location>
        <begin position="107"/>
        <end position="502"/>
    </location>
</feature>
<dbReference type="Gene3D" id="3.40.50.1780">
    <property type="match status" value="2"/>
</dbReference>
<protein>
    <recommendedName>
        <fullName evidence="3">Iron hydrogenase large subunit C-terminal domain-containing protein</fullName>
    </recommendedName>
</protein>
<proteinExistence type="inferred from homology"/>
<dbReference type="AlphaFoldDB" id="A0AAD5T0Z2"/>
<evidence type="ECO:0000313" key="5">
    <source>
        <dbReference type="Proteomes" id="UP001211907"/>
    </source>
</evidence>
<dbReference type="InterPro" id="IPR050340">
    <property type="entry name" value="Cytosolic_Fe-S_CAF"/>
</dbReference>
<dbReference type="GO" id="GO:0051539">
    <property type="term" value="F:4 iron, 4 sulfur cluster binding"/>
    <property type="evidence" value="ECO:0007669"/>
    <property type="project" value="UniProtKB-KW"/>
</dbReference>
<organism evidence="4 5">
    <name type="scientific">Physocladia obscura</name>
    <dbReference type="NCBI Taxonomy" id="109957"/>
    <lineage>
        <taxon>Eukaryota</taxon>
        <taxon>Fungi</taxon>
        <taxon>Fungi incertae sedis</taxon>
        <taxon>Chytridiomycota</taxon>
        <taxon>Chytridiomycota incertae sedis</taxon>
        <taxon>Chytridiomycetes</taxon>
        <taxon>Chytridiales</taxon>
        <taxon>Chytriomycetaceae</taxon>
        <taxon>Physocladia</taxon>
    </lineage>
</organism>
<gene>
    <name evidence="4" type="ORF">HK100_012038</name>
</gene>
<evidence type="ECO:0000259" key="3">
    <source>
        <dbReference type="Pfam" id="PF02906"/>
    </source>
</evidence>
<keyword evidence="5" id="KW-1185">Reference proteome</keyword>
<comment type="caution">
    <text evidence="4">The sequence shown here is derived from an EMBL/GenBank/DDBJ whole genome shotgun (WGS) entry which is preliminary data.</text>
</comment>
<keyword evidence="2" id="KW-0479">Metal-binding</keyword>
<keyword evidence="2" id="KW-0411">Iron-sulfur</keyword>
<keyword evidence="2" id="KW-0408">Iron</keyword>
<name>A0AAD5T0Z2_9FUNG</name>
<dbReference type="Gene3D" id="3.40.950.10">
    <property type="entry name" value="Fe-only Hydrogenase (Larger Subunit), Chain L, domain 3"/>
    <property type="match status" value="2"/>
</dbReference>
<accession>A0AAD5T0Z2</accession>
<evidence type="ECO:0000256" key="2">
    <source>
        <dbReference type="ARBA" id="ARBA00022485"/>
    </source>
</evidence>
<comment type="similarity">
    <text evidence="1">Belongs to the NARF family.</text>
</comment>
<evidence type="ECO:0000313" key="4">
    <source>
        <dbReference type="EMBL" id="KAJ3122330.1"/>
    </source>
</evidence>
<dbReference type="InterPro" id="IPR009016">
    <property type="entry name" value="Fe_hydrogenase"/>
</dbReference>
<sequence>MAFSGVLQVTDLDDFIGASQACIKPVEVKKNPDVAKESTLRTDGLNYYEVSLDGTETQLEAATISLNDCLACSGCITSAESILVASQSHHDVYNALAANAAANQERKAIVVSLSPQSRASFATKYNLTPLSVHKRLVAFFVNYLGCDYVVDASFARDFALIESAREFVRRYRAVHEEVRTSNAEKLLPMLASACPGWICYAEKTHDYILPNISTTKSPQQIMGTLLKTHFASRMNLASPASVYHVSVMPCYDKKLEASRADFYSDVYRTRDVDTVITTGEVERMLKEKGLSILSLPEAPIPRLFTRVISQQNQQINGVSTNTVVGEEEILTGSEGSSSGGYMSYIFRYAARELFNIHLTPENVERGAQSTEFSAPLDDIRTANGKEPVTQQIPSWSVVVKPGRNVDFSQVVLMIGSVEVLNFAKAYGFRNIQNLVRKARPSLSIATTNGVAGLTVTGGPIRGIRSSRIHAKDADSGKTSNRFSGVHHFVEVMACPSGCINGGGQLKPDSFDAQGIEIESGPASKEYVAEAENVYQSIALQAMIDADMTGHVVQLYQLSLNFMVNVLLTKGMLFTLGNGWEGWTVRGQGSFCTHNIMRLKNYRKLMG</sequence>
<dbReference type="InterPro" id="IPR004108">
    <property type="entry name" value="Fe_hydrogenase_lsu_C"/>
</dbReference>
<dbReference type="SUPFAM" id="SSF53920">
    <property type="entry name" value="Fe-only hydrogenase"/>
    <property type="match status" value="1"/>
</dbReference>
<dbReference type="EMBL" id="JADGJH010000818">
    <property type="protein sequence ID" value="KAJ3122330.1"/>
    <property type="molecule type" value="Genomic_DNA"/>
</dbReference>